<proteinExistence type="predicted"/>
<accession>A0AAV7VJ93</accession>
<protein>
    <submittedName>
        <fullName evidence="1">Uncharacterized protein</fullName>
    </submittedName>
</protein>
<dbReference type="Proteomes" id="UP001066276">
    <property type="component" value="Chromosome 2_1"/>
</dbReference>
<evidence type="ECO:0000313" key="1">
    <source>
        <dbReference type="EMBL" id="KAJ1200411.1"/>
    </source>
</evidence>
<dbReference type="AlphaFoldDB" id="A0AAV7VJ93"/>
<organism evidence="1 2">
    <name type="scientific">Pleurodeles waltl</name>
    <name type="common">Iberian ribbed newt</name>
    <dbReference type="NCBI Taxonomy" id="8319"/>
    <lineage>
        <taxon>Eukaryota</taxon>
        <taxon>Metazoa</taxon>
        <taxon>Chordata</taxon>
        <taxon>Craniata</taxon>
        <taxon>Vertebrata</taxon>
        <taxon>Euteleostomi</taxon>
        <taxon>Amphibia</taxon>
        <taxon>Batrachia</taxon>
        <taxon>Caudata</taxon>
        <taxon>Salamandroidea</taxon>
        <taxon>Salamandridae</taxon>
        <taxon>Pleurodelinae</taxon>
        <taxon>Pleurodeles</taxon>
    </lineage>
</organism>
<keyword evidence="2" id="KW-1185">Reference proteome</keyword>
<gene>
    <name evidence="1" type="ORF">NDU88_004235</name>
</gene>
<sequence length="76" mass="7714">MSEANGGAVVCALRDLAGEGRGCRSGLGLVMEKELQASRKENTVGGGRAACQKSGAARGLRLSPRVAQLEGWEGAG</sequence>
<reference evidence="1" key="1">
    <citation type="journal article" date="2022" name="bioRxiv">
        <title>Sequencing and chromosome-scale assembly of the giantPleurodeles waltlgenome.</title>
        <authorList>
            <person name="Brown T."/>
            <person name="Elewa A."/>
            <person name="Iarovenko S."/>
            <person name="Subramanian E."/>
            <person name="Araus A.J."/>
            <person name="Petzold A."/>
            <person name="Susuki M."/>
            <person name="Suzuki K.-i.T."/>
            <person name="Hayashi T."/>
            <person name="Toyoda A."/>
            <person name="Oliveira C."/>
            <person name="Osipova E."/>
            <person name="Leigh N.D."/>
            <person name="Simon A."/>
            <person name="Yun M.H."/>
        </authorList>
    </citation>
    <scope>NUCLEOTIDE SEQUENCE</scope>
    <source>
        <strain evidence="1">20211129_DDA</strain>
        <tissue evidence="1">Liver</tissue>
    </source>
</reference>
<name>A0AAV7VJ93_PLEWA</name>
<evidence type="ECO:0000313" key="2">
    <source>
        <dbReference type="Proteomes" id="UP001066276"/>
    </source>
</evidence>
<dbReference type="EMBL" id="JANPWB010000003">
    <property type="protein sequence ID" value="KAJ1200411.1"/>
    <property type="molecule type" value="Genomic_DNA"/>
</dbReference>
<comment type="caution">
    <text evidence="1">The sequence shown here is derived from an EMBL/GenBank/DDBJ whole genome shotgun (WGS) entry which is preliminary data.</text>
</comment>